<proteinExistence type="predicted"/>
<dbReference type="STRING" id="1408157.A0A1J7ISU6"/>
<feature type="compositionally biased region" description="Acidic residues" evidence="1">
    <location>
        <begin position="388"/>
        <end position="408"/>
    </location>
</feature>
<feature type="domain" description="DUF4246" evidence="3">
    <location>
        <begin position="8"/>
        <end position="82"/>
    </location>
</feature>
<reference evidence="4 5" key="1">
    <citation type="submission" date="2016-10" db="EMBL/GenBank/DDBJ databases">
        <title>Draft genome sequence of Coniochaeta ligniaria NRRL30616, a lignocellulolytic fungus for bioabatement of inhibitors in plant biomass hydrolysates.</title>
        <authorList>
            <consortium name="DOE Joint Genome Institute"/>
            <person name="Jimenez D.J."/>
            <person name="Hector R.E."/>
            <person name="Riley R."/>
            <person name="Sun H."/>
            <person name="Grigoriev I.V."/>
            <person name="Van Elsas J.D."/>
            <person name="Nichols N.N."/>
        </authorList>
    </citation>
    <scope>NUCLEOTIDE SEQUENCE [LARGE SCALE GENOMIC DNA]</scope>
    <source>
        <strain evidence="4 5">NRRL 30616</strain>
    </source>
</reference>
<gene>
    <name evidence="4" type="ORF">CONLIGDRAFT_713058</name>
</gene>
<evidence type="ECO:0000256" key="1">
    <source>
        <dbReference type="SAM" id="MobiDB-lite"/>
    </source>
</evidence>
<name>A0A1J7ISU6_9PEZI</name>
<evidence type="ECO:0000313" key="4">
    <source>
        <dbReference type="EMBL" id="OIW30405.1"/>
    </source>
</evidence>
<dbReference type="InParanoid" id="A0A1J7ISU6"/>
<dbReference type="Pfam" id="PF14033">
    <property type="entry name" value="DUF4246"/>
    <property type="match status" value="1"/>
</dbReference>
<dbReference type="EMBL" id="KV875096">
    <property type="protein sequence ID" value="OIW30405.1"/>
    <property type="molecule type" value="Genomic_DNA"/>
</dbReference>
<dbReference type="InterPro" id="IPR049207">
    <property type="entry name" value="DUF4246_N"/>
</dbReference>
<dbReference type="PANTHER" id="PTHR33119">
    <property type="entry name" value="IFI3P"/>
    <property type="match status" value="1"/>
</dbReference>
<protein>
    <submittedName>
        <fullName evidence="4">Uncharacterized protein</fullName>
    </submittedName>
</protein>
<dbReference type="Proteomes" id="UP000182658">
    <property type="component" value="Unassembled WGS sequence"/>
</dbReference>
<dbReference type="InterPro" id="IPR025340">
    <property type="entry name" value="DUF4246"/>
</dbReference>
<feature type="domain" description="DUF4246" evidence="2">
    <location>
        <begin position="124"/>
        <end position="617"/>
    </location>
</feature>
<evidence type="ECO:0000313" key="5">
    <source>
        <dbReference type="Proteomes" id="UP000182658"/>
    </source>
</evidence>
<feature type="region of interest" description="Disordered" evidence="1">
    <location>
        <begin position="374"/>
        <end position="410"/>
    </location>
</feature>
<feature type="region of interest" description="Disordered" evidence="1">
    <location>
        <begin position="348"/>
        <end position="367"/>
    </location>
</feature>
<dbReference type="AlphaFoldDB" id="A0A1J7ISU6"/>
<keyword evidence="5" id="KW-1185">Reference proteome</keyword>
<evidence type="ECO:0000259" key="2">
    <source>
        <dbReference type="Pfam" id="PF14033"/>
    </source>
</evidence>
<organism evidence="4 5">
    <name type="scientific">Coniochaeta ligniaria NRRL 30616</name>
    <dbReference type="NCBI Taxonomy" id="1408157"/>
    <lineage>
        <taxon>Eukaryota</taxon>
        <taxon>Fungi</taxon>
        <taxon>Dikarya</taxon>
        <taxon>Ascomycota</taxon>
        <taxon>Pezizomycotina</taxon>
        <taxon>Sordariomycetes</taxon>
        <taxon>Sordariomycetidae</taxon>
        <taxon>Coniochaetales</taxon>
        <taxon>Coniochaetaceae</taxon>
        <taxon>Coniochaeta</taxon>
    </lineage>
</organism>
<evidence type="ECO:0000259" key="3">
    <source>
        <dbReference type="Pfam" id="PF21666"/>
    </source>
</evidence>
<dbReference type="InterPro" id="IPR049192">
    <property type="entry name" value="DUF4246_C"/>
</dbReference>
<dbReference type="PANTHER" id="PTHR33119:SF1">
    <property type="entry name" value="FE2OG DIOXYGENASE DOMAIN-CONTAINING PROTEIN"/>
    <property type="match status" value="1"/>
</dbReference>
<dbReference type="OrthoDB" id="415532at2759"/>
<accession>A0A1J7ISU6</accession>
<dbReference type="Pfam" id="PF21666">
    <property type="entry name" value="DUF4246_N"/>
    <property type="match status" value="1"/>
</dbReference>
<sequence length="724" mass="82822">MSAKMHEYPGWNKDLRWTDQRRGERRDATYPMGIHYNCHGAESEMLLMREVAMMLVMDRLTDKPDWHVKVFNDDIADKWRQEALAWPNDDLYNRIMNISTRPNMTEDTLSGWFPTKPKDILNKESVDYCILELREKAKHFERTGVIPTLDATHSIAKSDSVVSTELHSALRDAFSRLQADQASNRDWHPNTDEIVQDLVHPSMYPLVYDRSLFHPEEVVGVEDAIDKWAGKGEVIPRRPEWGEEPTQRSQRFGFWGYRSHDHETSIGGSGIHKSYWSTTYQWLPANLTFTEDGSVKFSSYINNLHPTKYSSIYKDIERLIDTALPLWDQCLAQFKGYHIVGAGRHNPRIVPDNADDENEDNWDPKSPEEMLAREPAATGEPLRQVEEPAVEGEEDLEDTELNDQEELDDHWGEPPNIARWKNTRQPIFPQPPPFSESRVNYAINPENTLRSQFKETGLQIIVKMASIELTPEKPEFPPGGWHVEGQMNEHIVGTALFYLDSENITDSHLDFRTLTSSYQDDWDVGQDSFHWMQSVYGARLGSGSGSSCVQNYGSVVTREGRLLAFPNVFQHRVSGFKLADPTKPGHRRFIALWLVDPFTRIISTANVPPQQAEWWEDRVFGGEKGEKGDGGELATSMPPEIAQLLLEKGIGKGRIDKAMATGKLGHSKLPQEVLGMVNKELGEALPMSREEAEEHRRKLMSSRSAFQEEAREGWDSVEYSFCEH</sequence>